<dbReference type="Proteomes" id="UP000063387">
    <property type="component" value="Chromosome"/>
</dbReference>
<dbReference type="InterPro" id="IPR027417">
    <property type="entry name" value="P-loop_NTPase"/>
</dbReference>
<name>A0A0X8HHL2_9GAMM</name>
<sequence length="217" mass="23447">MTVLALRDAVATYGEVRVLGPLSLTLAPGERVALVGRSGAGKSTLLSVMYDRWRDQGAALMPQDLGLVTTLSVFHNVYMGRLDRHPWWRNLLTLVRPRPADVAEIDTLLGRLGLADKRWTPCGELSGGQRQRVAAARVIHQGGGMLLADEPVSALDGPLSEVTLTALTDAYPTAVLAMHDVDLALRYCTRVIGIQDGAIAIDQPSQRLSATDLLPLY</sequence>
<dbReference type="AlphaFoldDB" id="A0A0X8HHL2"/>
<dbReference type="PANTHER" id="PTHR42794:SF1">
    <property type="entry name" value="HEMIN IMPORT ATP-BINDING PROTEIN HMUV"/>
    <property type="match status" value="1"/>
</dbReference>
<dbReference type="SMART" id="SM00382">
    <property type="entry name" value="AAA"/>
    <property type="match status" value="1"/>
</dbReference>
<accession>A0A0X8HHL2</accession>
<dbReference type="Pfam" id="PF00005">
    <property type="entry name" value="ABC_tran"/>
    <property type="match status" value="1"/>
</dbReference>
<dbReference type="PROSITE" id="PS50893">
    <property type="entry name" value="ABC_TRANSPORTER_2"/>
    <property type="match status" value="1"/>
</dbReference>
<gene>
    <name evidence="7" type="primary">glnQ_5</name>
    <name evidence="7" type="ORF">LOKO_03725</name>
</gene>
<dbReference type="InterPro" id="IPR003439">
    <property type="entry name" value="ABC_transporter-like_ATP-bd"/>
</dbReference>
<evidence type="ECO:0000313" key="7">
    <source>
        <dbReference type="EMBL" id="AMD02765.1"/>
    </source>
</evidence>
<keyword evidence="4" id="KW-1278">Translocase</keyword>
<dbReference type="RefSeq" id="WP_066452117.1">
    <property type="nucleotide sequence ID" value="NZ_CP014226.1"/>
</dbReference>
<dbReference type="STRING" id="507626.LOKO_03725"/>
<dbReference type="GO" id="GO:0016887">
    <property type="term" value="F:ATP hydrolysis activity"/>
    <property type="evidence" value="ECO:0007669"/>
    <property type="project" value="InterPro"/>
</dbReference>
<evidence type="ECO:0000259" key="6">
    <source>
        <dbReference type="PROSITE" id="PS50893"/>
    </source>
</evidence>
<keyword evidence="2" id="KW-0547">Nucleotide-binding</keyword>
<evidence type="ECO:0000256" key="5">
    <source>
        <dbReference type="ARBA" id="ARBA00037066"/>
    </source>
</evidence>
<dbReference type="PATRIC" id="fig|507626.3.peg.3726"/>
<keyword evidence="1" id="KW-0813">Transport</keyword>
<evidence type="ECO:0000256" key="3">
    <source>
        <dbReference type="ARBA" id="ARBA00022840"/>
    </source>
</evidence>
<feature type="domain" description="ABC transporter" evidence="6">
    <location>
        <begin position="4"/>
        <end position="216"/>
    </location>
</feature>
<protein>
    <submittedName>
        <fullName evidence="7">Glutamine transport ATP-binding protein GlnQ</fullName>
    </submittedName>
</protein>
<dbReference type="KEGG" id="hco:LOKO_03725"/>
<keyword evidence="8" id="KW-1185">Reference proteome</keyword>
<dbReference type="OrthoDB" id="9802264at2"/>
<comment type="function">
    <text evidence="5">Part of the ABC transporter complex HmuTUV involved in hemin import. Responsible for energy coupling to the transport system.</text>
</comment>
<reference evidence="7 8" key="2">
    <citation type="submission" date="2016-02" db="EMBL/GenBank/DDBJ databases">
        <authorList>
            <person name="Wen L."/>
            <person name="He K."/>
            <person name="Yang H."/>
        </authorList>
    </citation>
    <scope>NUCLEOTIDE SEQUENCE [LARGE SCALE GENOMIC DNA]</scope>
    <source>
        <strain evidence="7 8">AGD 8-3</strain>
    </source>
</reference>
<organism evidence="7 8">
    <name type="scientific">Halomonas chromatireducens</name>
    <dbReference type="NCBI Taxonomy" id="507626"/>
    <lineage>
        <taxon>Bacteria</taxon>
        <taxon>Pseudomonadati</taxon>
        <taxon>Pseudomonadota</taxon>
        <taxon>Gammaproteobacteria</taxon>
        <taxon>Oceanospirillales</taxon>
        <taxon>Halomonadaceae</taxon>
        <taxon>Halomonas</taxon>
    </lineage>
</organism>
<evidence type="ECO:0000256" key="1">
    <source>
        <dbReference type="ARBA" id="ARBA00022448"/>
    </source>
</evidence>
<dbReference type="InterPro" id="IPR003593">
    <property type="entry name" value="AAA+_ATPase"/>
</dbReference>
<dbReference type="EMBL" id="CP014226">
    <property type="protein sequence ID" value="AMD02765.1"/>
    <property type="molecule type" value="Genomic_DNA"/>
</dbReference>
<dbReference type="Gene3D" id="3.40.50.300">
    <property type="entry name" value="P-loop containing nucleotide triphosphate hydrolases"/>
    <property type="match status" value="1"/>
</dbReference>
<evidence type="ECO:0000313" key="8">
    <source>
        <dbReference type="Proteomes" id="UP000063387"/>
    </source>
</evidence>
<evidence type="ECO:0000256" key="4">
    <source>
        <dbReference type="ARBA" id="ARBA00022967"/>
    </source>
</evidence>
<evidence type="ECO:0000256" key="2">
    <source>
        <dbReference type="ARBA" id="ARBA00022741"/>
    </source>
</evidence>
<dbReference type="GO" id="GO:0005524">
    <property type="term" value="F:ATP binding"/>
    <property type="evidence" value="ECO:0007669"/>
    <property type="project" value="UniProtKB-KW"/>
</dbReference>
<dbReference type="PANTHER" id="PTHR42794">
    <property type="entry name" value="HEMIN IMPORT ATP-BINDING PROTEIN HMUV"/>
    <property type="match status" value="1"/>
</dbReference>
<dbReference type="SUPFAM" id="SSF52540">
    <property type="entry name" value="P-loop containing nucleoside triphosphate hydrolases"/>
    <property type="match status" value="1"/>
</dbReference>
<reference evidence="7 8" key="1">
    <citation type="journal article" date="2016" name="Genome Announc.">
        <title>Draft Genome Sequence of 'Halomonas chromatireducens' Strain AGD 8-3, a Haloalkaliphilic Chromate- and Selenite-Reducing Gammaproteobacterium.</title>
        <authorList>
            <person name="Sharko F.S."/>
            <person name="Shapovalova A.A."/>
            <person name="Tsygankova S.V."/>
            <person name="Komova A.V."/>
            <person name="Boulygina E.S."/>
            <person name="Teslyuk A.B."/>
            <person name="Gotovtsev P.M."/>
            <person name="Namsaraev Z.B."/>
            <person name="Khijniak T.V."/>
            <person name="Nedoluzhko A.V."/>
            <person name="Vasilov R.G."/>
        </authorList>
    </citation>
    <scope>NUCLEOTIDE SEQUENCE [LARGE SCALE GENOMIC DNA]</scope>
    <source>
        <strain evidence="7 8">AGD 8-3</strain>
    </source>
</reference>
<proteinExistence type="predicted"/>
<keyword evidence="3 7" id="KW-0067">ATP-binding</keyword>